<dbReference type="SUPFAM" id="SSF51161">
    <property type="entry name" value="Trimeric LpxA-like enzymes"/>
    <property type="match status" value="1"/>
</dbReference>
<evidence type="ECO:0000313" key="6">
    <source>
        <dbReference type="Proteomes" id="UP000294850"/>
    </source>
</evidence>
<feature type="active site" description="Proton acceptor" evidence="2">
    <location>
        <position position="125"/>
    </location>
</feature>
<evidence type="ECO:0000256" key="1">
    <source>
        <dbReference type="ARBA" id="ARBA00007274"/>
    </source>
</evidence>
<dbReference type="Pfam" id="PF17836">
    <property type="entry name" value="PglD_N"/>
    <property type="match status" value="1"/>
</dbReference>
<evidence type="ECO:0000256" key="3">
    <source>
        <dbReference type="PIRSR" id="PIRSR620019-2"/>
    </source>
</evidence>
<reference evidence="5 6" key="1">
    <citation type="submission" date="2019-03" db="EMBL/GenBank/DDBJ databases">
        <title>Dyadobacter AR-3-6 sp. nov., isolated from arctic soil.</title>
        <authorList>
            <person name="Chaudhary D.K."/>
        </authorList>
    </citation>
    <scope>NUCLEOTIDE SEQUENCE [LARGE SCALE GENOMIC DNA]</scope>
    <source>
        <strain evidence="5 6">AR-3-6</strain>
    </source>
</reference>
<dbReference type="PANTHER" id="PTHR43300">
    <property type="entry name" value="ACETYLTRANSFERASE"/>
    <property type="match status" value="1"/>
</dbReference>
<dbReference type="CDD" id="cd03360">
    <property type="entry name" value="LbH_AT_putative"/>
    <property type="match status" value="1"/>
</dbReference>
<gene>
    <name evidence="5" type="ORF">E0F88_22285</name>
</gene>
<dbReference type="OrthoDB" id="708224at2"/>
<feature type="binding site" evidence="3">
    <location>
        <position position="61"/>
    </location>
    <ligand>
        <name>substrate</name>
    </ligand>
</feature>
<evidence type="ECO:0000259" key="4">
    <source>
        <dbReference type="Pfam" id="PF17836"/>
    </source>
</evidence>
<sequence length="198" mass="20740">MLLYGAGGHAKAILSCLLVDGEQVPAIFDDAPDRPEISGVTIHGKYSPSLFDTESLVIAIGDNKTRRLVSEKVSHTFGVVQHSSALIDPDVIINKGAVMLHGSIIQTGSVIGHHVIINTRVSVNHDCLVADFVHLAPGVIVCGNVNVGENTFIGAGSVVCPNITIGINCFIAAGTVITQHIPDGSIVRGNPGRIIRTI</sequence>
<evidence type="ECO:0000256" key="2">
    <source>
        <dbReference type="PIRSR" id="PIRSR620019-1"/>
    </source>
</evidence>
<keyword evidence="5" id="KW-0808">Transferase</keyword>
<accession>A0A4V2Z3G7</accession>
<dbReference type="PANTHER" id="PTHR43300:SF7">
    <property type="entry name" value="UDP-N-ACETYLBACILLOSAMINE N-ACETYLTRANSFERASE"/>
    <property type="match status" value="1"/>
</dbReference>
<dbReference type="RefSeq" id="WP_131960496.1">
    <property type="nucleotide sequence ID" value="NZ_SMFL01000009.1"/>
</dbReference>
<dbReference type="GO" id="GO:0016740">
    <property type="term" value="F:transferase activity"/>
    <property type="evidence" value="ECO:0007669"/>
    <property type="project" value="UniProtKB-KW"/>
</dbReference>
<dbReference type="InterPro" id="IPR020019">
    <property type="entry name" value="AcTrfase_PglD-like"/>
</dbReference>
<feature type="binding site" evidence="3">
    <location>
        <position position="134"/>
    </location>
    <ligand>
        <name>acetyl-CoA</name>
        <dbReference type="ChEBI" id="CHEBI:57288"/>
    </ligand>
</feature>
<dbReference type="Pfam" id="PF00132">
    <property type="entry name" value="Hexapep"/>
    <property type="match status" value="1"/>
</dbReference>
<proteinExistence type="inferred from homology"/>
<dbReference type="Gene3D" id="3.40.50.20">
    <property type="match status" value="1"/>
</dbReference>
<protein>
    <submittedName>
        <fullName evidence="5">Acetyltransferase</fullName>
    </submittedName>
</protein>
<dbReference type="InterPro" id="IPR041561">
    <property type="entry name" value="PglD_N"/>
</dbReference>
<dbReference type="InterPro" id="IPR001451">
    <property type="entry name" value="Hexapep"/>
</dbReference>
<comment type="caution">
    <text evidence="5">The sequence shown here is derived from an EMBL/GenBank/DDBJ whole genome shotgun (WGS) entry which is preliminary data.</text>
</comment>
<feature type="site" description="Increases basicity of active site His" evidence="2">
    <location>
        <position position="126"/>
    </location>
</feature>
<dbReference type="Gene3D" id="2.160.10.10">
    <property type="entry name" value="Hexapeptide repeat proteins"/>
    <property type="match status" value="1"/>
</dbReference>
<organism evidence="5 6">
    <name type="scientific">Dyadobacter psychrotolerans</name>
    <dbReference type="NCBI Taxonomy" id="2541721"/>
    <lineage>
        <taxon>Bacteria</taxon>
        <taxon>Pseudomonadati</taxon>
        <taxon>Bacteroidota</taxon>
        <taxon>Cytophagia</taxon>
        <taxon>Cytophagales</taxon>
        <taxon>Spirosomataceae</taxon>
        <taxon>Dyadobacter</taxon>
    </lineage>
</organism>
<dbReference type="AlphaFoldDB" id="A0A4V2Z3G7"/>
<name>A0A4V2Z3G7_9BACT</name>
<dbReference type="EMBL" id="SMFL01000009">
    <property type="protein sequence ID" value="TDE12428.1"/>
    <property type="molecule type" value="Genomic_DNA"/>
</dbReference>
<comment type="similarity">
    <text evidence="1">Belongs to the transferase hexapeptide repeat family.</text>
</comment>
<keyword evidence="6" id="KW-1185">Reference proteome</keyword>
<dbReference type="NCBIfam" id="TIGR03570">
    <property type="entry name" value="NeuD_NnaD"/>
    <property type="match status" value="1"/>
</dbReference>
<evidence type="ECO:0000313" key="5">
    <source>
        <dbReference type="EMBL" id="TDE12428.1"/>
    </source>
</evidence>
<feature type="domain" description="PglD N-terminal" evidence="4">
    <location>
        <begin position="2"/>
        <end position="73"/>
    </location>
</feature>
<dbReference type="InterPro" id="IPR011004">
    <property type="entry name" value="Trimer_LpxA-like_sf"/>
</dbReference>
<dbReference type="Proteomes" id="UP000294850">
    <property type="component" value="Unassembled WGS sequence"/>
</dbReference>
<dbReference type="InterPro" id="IPR050179">
    <property type="entry name" value="Trans_hexapeptide_repeat"/>
</dbReference>